<protein>
    <recommendedName>
        <fullName evidence="3">DUF3828 domain-containing protein</fullName>
    </recommendedName>
</protein>
<evidence type="ECO:0008006" key="3">
    <source>
        <dbReference type="Google" id="ProtNLM"/>
    </source>
</evidence>
<dbReference type="Proteomes" id="UP000887023">
    <property type="component" value="Chromosome"/>
</dbReference>
<evidence type="ECO:0000313" key="2">
    <source>
        <dbReference type="Proteomes" id="UP000887023"/>
    </source>
</evidence>
<accession>A0ABX8SAP8</accession>
<organism evidence="1 2">
    <name type="scientific">Skermania pinensis</name>
    <dbReference type="NCBI Taxonomy" id="39122"/>
    <lineage>
        <taxon>Bacteria</taxon>
        <taxon>Bacillati</taxon>
        <taxon>Actinomycetota</taxon>
        <taxon>Actinomycetes</taxon>
        <taxon>Mycobacteriales</taxon>
        <taxon>Gordoniaceae</taxon>
        <taxon>Skermania</taxon>
    </lineage>
</organism>
<gene>
    <name evidence="1" type="ORF">KV203_17260</name>
</gene>
<sequence length="172" mass="18476">MGGWLAHLTPTVSIFANLAADALREPPGSVSPVPAMVRSDEEAAARAMGEPGDLTNPAQVAVLWYSGLLGDLAAARALTYAPAAWGDYRWAIDHVERRSLASKVIPAVDAPDRIAFMRFVPQVAQSSRVFQAFVTAATFITLLRLDDGSWRVWGLGPRMPPALEIIGERPVG</sequence>
<evidence type="ECO:0000313" key="1">
    <source>
        <dbReference type="EMBL" id="QXQ13545.1"/>
    </source>
</evidence>
<name>A0ABX8SAP8_9ACTN</name>
<proteinExistence type="predicted"/>
<dbReference type="EMBL" id="CP079105">
    <property type="protein sequence ID" value="QXQ13545.1"/>
    <property type="molecule type" value="Genomic_DNA"/>
</dbReference>
<keyword evidence="2" id="KW-1185">Reference proteome</keyword>
<dbReference type="RefSeq" id="WP_066474282.1">
    <property type="nucleotide sequence ID" value="NZ_CBCRUZ010000007.1"/>
</dbReference>
<reference evidence="1" key="1">
    <citation type="submission" date="2021-07" db="EMBL/GenBank/DDBJ databases">
        <title>Candidatus Kaistella beijingensis sp. nov. isolated from a municipal wastewater treatment plant is involved in sludge foaming.</title>
        <authorList>
            <person name="Song Y."/>
            <person name="Liu S.-J."/>
        </authorList>
    </citation>
    <scope>NUCLEOTIDE SEQUENCE</scope>
    <source>
        <strain evidence="1">DSM 43998</strain>
    </source>
</reference>